<evidence type="ECO:0000313" key="14">
    <source>
        <dbReference type="EMBL" id="KAL1512550.1"/>
    </source>
</evidence>
<evidence type="ECO:0000256" key="3">
    <source>
        <dbReference type="ARBA" id="ARBA00011245"/>
    </source>
</evidence>
<evidence type="ECO:0000256" key="7">
    <source>
        <dbReference type="ARBA" id="ARBA00022801"/>
    </source>
</evidence>
<dbReference type="Pfam" id="PF09412">
    <property type="entry name" value="XendoU"/>
    <property type="match status" value="1"/>
</dbReference>
<protein>
    <recommendedName>
        <fullName evidence="13">EndoU domain-containing protein</fullName>
    </recommendedName>
</protein>
<dbReference type="GO" id="GO:0016787">
    <property type="term" value="F:hydrolase activity"/>
    <property type="evidence" value="ECO:0007669"/>
    <property type="project" value="UniProtKB-KW"/>
</dbReference>
<evidence type="ECO:0000256" key="9">
    <source>
        <dbReference type="ARBA" id="ARBA00023211"/>
    </source>
</evidence>
<dbReference type="GO" id="GO:0046872">
    <property type="term" value="F:metal ion binding"/>
    <property type="evidence" value="ECO:0007669"/>
    <property type="project" value="UniProtKB-UniRule"/>
</dbReference>
<accession>A0ABD1F4N2</accession>
<dbReference type="GO" id="GO:0003723">
    <property type="term" value="F:RNA binding"/>
    <property type="evidence" value="ECO:0007669"/>
    <property type="project" value="UniProtKB-UniRule"/>
</dbReference>
<evidence type="ECO:0000313" key="15">
    <source>
        <dbReference type="Proteomes" id="UP001566132"/>
    </source>
</evidence>
<reference evidence="14 15" key="1">
    <citation type="submission" date="2024-05" db="EMBL/GenBank/DDBJ databases">
        <title>Genetic variation in Jamaican populations of the coffee berry borer (Hypothenemus hampei).</title>
        <authorList>
            <person name="Errbii M."/>
            <person name="Myrie A."/>
        </authorList>
    </citation>
    <scope>NUCLEOTIDE SEQUENCE [LARGE SCALE GENOMIC DNA]</scope>
    <source>
        <strain evidence="14">JA-Hopewell-2020-01-JO</strain>
        <tissue evidence="14">Whole body</tissue>
    </source>
</reference>
<evidence type="ECO:0000256" key="2">
    <source>
        <dbReference type="ARBA" id="ARBA00010168"/>
    </source>
</evidence>
<keyword evidence="11" id="KW-0732">Signal</keyword>
<keyword evidence="5 11" id="KW-0479">Metal-binding</keyword>
<organism evidence="14 15">
    <name type="scientific">Hypothenemus hampei</name>
    <name type="common">Coffee berry borer</name>
    <dbReference type="NCBI Taxonomy" id="57062"/>
    <lineage>
        <taxon>Eukaryota</taxon>
        <taxon>Metazoa</taxon>
        <taxon>Ecdysozoa</taxon>
        <taxon>Arthropoda</taxon>
        <taxon>Hexapoda</taxon>
        <taxon>Insecta</taxon>
        <taxon>Pterygota</taxon>
        <taxon>Neoptera</taxon>
        <taxon>Endopterygota</taxon>
        <taxon>Coleoptera</taxon>
        <taxon>Polyphaga</taxon>
        <taxon>Cucujiformia</taxon>
        <taxon>Curculionidae</taxon>
        <taxon>Scolytinae</taxon>
        <taxon>Hypothenemus</taxon>
    </lineage>
</organism>
<feature type="compositionally biased region" description="Polar residues" evidence="12">
    <location>
        <begin position="88"/>
        <end position="97"/>
    </location>
</feature>
<evidence type="ECO:0000259" key="13">
    <source>
        <dbReference type="PROSITE" id="PS51959"/>
    </source>
</evidence>
<dbReference type="PANTHER" id="PTHR12439:SF42">
    <property type="entry name" value="ENDORIBONUCLEASE-RELATED"/>
    <property type="match status" value="1"/>
</dbReference>
<dbReference type="AlphaFoldDB" id="A0ABD1F4N2"/>
<gene>
    <name evidence="14" type="ORF">ABEB36_002131</name>
</gene>
<comment type="cofactor">
    <cofactor evidence="1 11">
        <name>Mn(2+)</name>
        <dbReference type="ChEBI" id="CHEBI:29035"/>
    </cofactor>
</comment>
<feature type="region of interest" description="Disordered" evidence="12">
    <location>
        <begin position="156"/>
        <end position="180"/>
    </location>
</feature>
<evidence type="ECO:0000256" key="4">
    <source>
        <dbReference type="ARBA" id="ARBA00022722"/>
    </source>
</evidence>
<keyword evidence="7 11" id="KW-0378">Hydrolase</keyword>
<feature type="region of interest" description="Disordered" evidence="12">
    <location>
        <begin position="73"/>
        <end position="97"/>
    </location>
</feature>
<dbReference type="EMBL" id="JBDJPC010000002">
    <property type="protein sequence ID" value="KAL1512550.1"/>
    <property type="molecule type" value="Genomic_DNA"/>
</dbReference>
<sequence>MSSASLITLIVLILAIILVDIFCADVSNSVPRSNRQQAERDLKNTTTPWPTLRQKSTPRRWIQQNNVWIRNEQAASAQRVSPIRDHSTSTSKPPLNRENTYTVLKPQIVDSNKQQGLVNGVNGATENLSYAGAVKPSVPSPSNSKLPVSHFDDKTTVFSAGPTEDLDKPTNNQDSTVSDDELREFSENLLKKDSNNAMKYVKLNVQGKTSSRSSQDEAPLPLMKIEEGAFRIPSIEKLILLYNNYFLDVMQNEVYTGQERIEENNFLDIIVTTPVMQFTRSFLVQKGKIGKDPREFKDLLRLIWFNMYSRGNGRIGSSGFEHVFIGEIKNNQVSGLHNWVYFNEEESQGRANYLGYMNKVDLGDKGAILKYHFTFHGIDKPVGSMFVGTSPELELALYTTCFVMRADHICPMKMNGNRFIIRTFTFRYRGKNMIGSAFPEI</sequence>
<dbReference type="GO" id="GO:0004521">
    <property type="term" value="F:RNA endonuclease activity"/>
    <property type="evidence" value="ECO:0007669"/>
    <property type="project" value="UniProtKB-UniRule"/>
</dbReference>
<evidence type="ECO:0000256" key="8">
    <source>
        <dbReference type="ARBA" id="ARBA00022884"/>
    </source>
</evidence>
<evidence type="ECO:0000256" key="6">
    <source>
        <dbReference type="ARBA" id="ARBA00022759"/>
    </source>
</evidence>
<comment type="caution">
    <text evidence="14">The sequence shown here is derived from an EMBL/GenBank/DDBJ whole genome shotgun (WGS) entry which is preliminary data.</text>
</comment>
<name>A0ABD1F4N2_HYPHA</name>
<keyword evidence="4 11" id="KW-0540">Nuclease</keyword>
<keyword evidence="10" id="KW-0456">Lyase</keyword>
<comment type="similarity">
    <text evidence="2 11">Belongs to the ENDOU family.</text>
</comment>
<dbReference type="SUPFAM" id="SSF142877">
    <property type="entry name" value="EndoU-like"/>
    <property type="match status" value="1"/>
</dbReference>
<feature type="region of interest" description="Disordered" evidence="12">
    <location>
        <begin position="32"/>
        <end position="53"/>
    </location>
</feature>
<keyword evidence="6 11" id="KW-0255">Endonuclease</keyword>
<evidence type="ECO:0000256" key="12">
    <source>
        <dbReference type="SAM" id="MobiDB-lite"/>
    </source>
</evidence>
<dbReference type="PANTHER" id="PTHR12439">
    <property type="entry name" value="PLACENTAL PROTEIN 11-RELATED"/>
    <property type="match status" value="1"/>
</dbReference>
<dbReference type="Proteomes" id="UP001566132">
    <property type="component" value="Unassembled WGS sequence"/>
</dbReference>
<dbReference type="GO" id="GO:0016829">
    <property type="term" value="F:lyase activity"/>
    <property type="evidence" value="ECO:0007669"/>
    <property type="project" value="UniProtKB-KW"/>
</dbReference>
<keyword evidence="8 11" id="KW-0694">RNA-binding</keyword>
<feature type="compositionally biased region" description="Polar residues" evidence="12">
    <location>
        <begin position="44"/>
        <end position="53"/>
    </location>
</feature>
<dbReference type="InterPro" id="IPR039787">
    <property type="entry name" value="ENDOU"/>
</dbReference>
<evidence type="ECO:0000256" key="5">
    <source>
        <dbReference type="ARBA" id="ARBA00022723"/>
    </source>
</evidence>
<dbReference type="PROSITE" id="PS51959">
    <property type="entry name" value="ENDOU"/>
    <property type="match status" value="1"/>
</dbReference>
<dbReference type="CDD" id="cd21159">
    <property type="entry name" value="XendoU"/>
    <property type="match status" value="1"/>
</dbReference>
<dbReference type="InterPro" id="IPR037227">
    <property type="entry name" value="EndoU-like"/>
</dbReference>
<feature type="chain" id="PRO_5044533385" description="EndoU domain-containing protein" evidence="11">
    <location>
        <begin position="24"/>
        <end position="441"/>
    </location>
</feature>
<evidence type="ECO:0000256" key="10">
    <source>
        <dbReference type="ARBA" id="ARBA00023239"/>
    </source>
</evidence>
<feature type="signal peptide" evidence="11">
    <location>
        <begin position="1"/>
        <end position="23"/>
    </location>
</feature>
<evidence type="ECO:0000256" key="11">
    <source>
        <dbReference type="RuleBase" id="RU367085"/>
    </source>
</evidence>
<feature type="domain" description="EndoU" evidence="13">
    <location>
        <begin position="178"/>
        <end position="441"/>
    </location>
</feature>
<proteinExistence type="inferred from homology"/>
<evidence type="ECO:0000256" key="1">
    <source>
        <dbReference type="ARBA" id="ARBA00001936"/>
    </source>
</evidence>
<dbReference type="InterPro" id="IPR018998">
    <property type="entry name" value="EndoU_C"/>
</dbReference>
<keyword evidence="15" id="KW-1185">Reference proteome</keyword>
<comment type="subunit">
    <text evidence="3 11">Monomer.</text>
</comment>
<keyword evidence="9 11" id="KW-0464">Manganese</keyword>